<keyword evidence="1" id="KW-0472">Membrane</keyword>
<organism evidence="2 3">
    <name type="scientific">Wenyingzhuangia heitensis</name>
    <dbReference type="NCBI Taxonomy" id="1487859"/>
    <lineage>
        <taxon>Bacteria</taxon>
        <taxon>Pseudomonadati</taxon>
        <taxon>Bacteroidota</taxon>
        <taxon>Flavobacteriia</taxon>
        <taxon>Flavobacteriales</taxon>
        <taxon>Flavobacteriaceae</taxon>
        <taxon>Wenyingzhuangia</taxon>
    </lineage>
</organism>
<dbReference type="Proteomes" id="UP000745859">
    <property type="component" value="Unassembled WGS sequence"/>
</dbReference>
<comment type="caution">
    <text evidence="2">The sequence shown here is derived from an EMBL/GenBank/DDBJ whole genome shotgun (WGS) entry which is preliminary data.</text>
</comment>
<sequence length="76" mass="8739">MKILLKILLAIVFVLWSVGAYLFLTDNPKSPKFIGFGVIILTLVLMPLFIYHRYNGKDLTKYSLKHNDPNASRIED</sequence>
<keyword evidence="3" id="KW-1185">Reference proteome</keyword>
<gene>
    <name evidence="2" type="ORF">FHR24_000546</name>
</gene>
<evidence type="ECO:0000313" key="3">
    <source>
        <dbReference type="Proteomes" id="UP000745859"/>
    </source>
</evidence>
<dbReference type="EMBL" id="JAASQL010000001">
    <property type="protein sequence ID" value="NIJ44107.1"/>
    <property type="molecule type" value="Genomic_DNA"/>
</dbReference>
<reference evidence="2 3" key="1">
    <citation type="submission" date="2020-03" db="EMBL/GenBank/DDBJ databases">
        <title>Genomic Encyclopedia of Type Strains, Phase IV (KMG-IV): sequencing the most valuable type-strain genomes for metagenomic binning, comparative biology and taxonomic classification.</title>
        <authorList>
            <person name="Goeker M."/>
        </authorList>
    </citation>
    <scope>NUCLEOTIDE SEQUENCE [LARGE SCALE GENOMIC DNA]</scope>
    <source>
        <strain evidence="2 3">DSM 101599</strain>
    </source>
</reference>
<proteinExistence type="predicted"/>
<feature type="transmembrane region" description="Helical" evidence="1">
    <location>
        <begin position="30"/>
        <end position="51"/>
    </location>
</feature>
<name>A0ABX0U5H9_9FLAO</name>
<evidence type="ECO:0000313" key="2">
    <source>
        <dbReference type="EMBL" id="NIJ44107.1"/>
    </source>
</evidence>
<dbReference type="RefSeq" id="WP_167183518.1">
    <property type="nucleotide sequence ID" value="NZ_JAASQL010000001.1"/>
</dbReference>
<accession>A0ABX0U5H9</accession>
<keyword evidence="1" id="KW-1133">Transmembrane helix</keyword>
<evidence type="ECO:0000256" key="1">
    <source>
        <dbReference type="SAM" id="Phobius"/>
    </source>
</evidence>
<protein>
    <submittedName>
        <fullName evidence="2">Uncharacterized protein</fullName>
    </submittedName>
</protein>
<feature type="transmembrane region" description="Helical" evidence="1">
    <location>
        <begin position="7"/>
        <end position="24"/>
    </location>
</feature>
<keyword evidence="1" id="KW-0812">Transmembrane</keyword>